<dbReference type="EMBL" id="NAAD01000025">
    <property type="protein sequence ID" value="ORJ55864.1"/>
    <property type="molecule type" value="Genomic_DNA"/>
</dbReference>
<feature type="signal peptide" evidence="1">
    <location>
        <begin position="1"/>
        <end position="22"/>
    </location>
</feature>
<evidence type="ECO:0008006" key="4">
    <source>
        <dbReference type="Google" id="ProtNLM"/>
    </source>
</evidence>
<sequence>MRLACPLAAGLLLLLAAAPATAGEIHSRYATLSYDRVELLQRFNSKVRLDGGFFSFGSSSAHVDDEVRKKLDQFAARVQEILDMRPKGFKFKVVLLPDRRRVDEIYAEQYRLRKGFIAFFSPKTNTIYISVDDVKSRVFAHELAHAVIHHYFNRAPPTKVHELLAQYVESQL</sequence>
<dbReference type="STRING" id="1969733.B5V00_14785"/>
<evidence type="ECO:0000313" key="2">
    <source>
        <dbReference type="EMBL" id="ORJ55864.1"/>
    </source>
</evidence>
<dbReference type="OrthoDB" id="5420771at2"/>
<dbReference type="Proteomes" id="UP000193136">
    <property type="component" value="Unassembled WGS sequence"/>
</dbReference>
<protein>
    <recommendedName>
        <fullName evidence="4">DUF1570 domain-containing protein</fullName>
    </recommendedName>
</protein>
<organism evidence="2 3">
    <name type="scientific">Geothermobacter hydrogeniphilus</name>
    <dbReference type="NCBI Taxonomy" id="1969733"/>
    <lineage>
        <taxon>Bacteria</taxon>
        <taxon>Pseudomonadati</taxon>
        <taxon>Thermodesulfobacteriota</taxon>
        <taxon>Desulfuromonadia</taxon>
        <taxon>Desulfuromonadales</taxon>
        <taxon>Geothermobacteraceae</taxon>
        <taxon>Geothermobacter</taxon>
    </lineage>
</organism>
<evidence type="ECO:0000256" key="1">
    <source>
        <dbReference type="SAM" id="SignalP"/>
    </source>
</evidence>
<accession>A0A1X0XSK7</accession>
<proteinExistence type="predicted"/>
<gene>
    <name evidence="2" type="ORF">B5V00_14785</name>
</gene>
<evidence type="ECO:0000313" key="3">
    <source>
        <dbReference type="Proteomes" id="UP000193136"/>
    </source>
</evidence>
<name>A0A1X0XSK7_9BACT</name>
<dbReference type="AlphaFoldDB" id="A0A1X0XSK7"/>
<dbReference type="RefSeq" id="WP_085011596.1">
    <property type="nucleotide sequence ID" value="NZ_NAAD01000025.1"/>
</dbReference>
<keyword evidence="1" id="KW-0732">Signal</keyword>
<reference evidence="2 3" key="1">
    <citation type="submission" date="2017-03" db="EMBL/GenBank/DDBJ databases">
        <title>Genome sequence of Geothermobacter sp. EPR-M, Deep-Sea Iron Reducer.</title>
        <authorList>
            <person name="Tully B."/>
            <person name="Savalia P."/>
            <person name="Abuyen K."/>
            <person name="Baughan C."/>
            <person name="Romero E."/>
            <person name="Ronkowski C."/>
            <person name="Torres B."/>
            <person name="Tremblay J."/>
            <person name="Trujillo A."/>
            <person name="Tyler M."/>
            <person name="Perez-Rodriguez I."/>
            <person name="Amend J."/>
        </authorList>
    </citation>
    <scope>NUCLEOTIDE SEQUENCE [LARGE SCALE GENOMIC DNA]</scope>
    <source>
        <strain evidence="2 3">EPR-M</strain>
    </source>
</reference>
<feature type="chain" id="PRO_5013049428" description="DUF1570 domain-containing protein" evidence="1">
    <location>
        <begin position="23"/>
        <end position="172"/>
    </location>
</feature>
<keyword evidence="3" id="KW-1185">Reference proteome</keyword>
<comment type="caution">
    <text evidence="2">The sequence shown here is derived from an EMBL/GenBank/DDBJ whole genome shotgun (WGS) entry which is preliminary data.</text>
</comment>